<dbReference type="RefSeq" id="XP_503167.1">
    <property type="nucleotide sequence ID" value="XM_503167.1"/>
</dbReference>
<dbReference type="InterPro" id="IPR028095">
    <property type="entry name" value="Mso1_N_dom"/>
</dbReference>
<gene>
    <name evidence="4" type="ORF">B0I71DRAFT_129532</name>
    <name evidence="3" type="ORF">YALI1_D29457g</name>
</gene>
<evidence type="ECO:0000313" key="3">
    <source>
        <dbReference type="EMBL" id="AOW04492.1"/>
    </source>
</evidence>
<dbReference type="GeneID" id="2910248"/>
<dbReference type="AlphaFoldDB" id="A0A1D8NFT2"/>
<reference evidence="4 6" key="2">
    <citation type="submission" date="2018-07" db="EMBL/GenBank/DDBJ databases">
        <title>Draft Genome Assemblies for Five Robust Yarrowia lipolytica Strains Exhibiting High Lipid Production and Pentose Sugar Utilization and Sugar Alcohol Secretion from Undetoxified Lignocellulosic Biomass Hydrolysates.</title>
        <authorList>
            <consortium name="DOE Joint Genome Institute"/>
            <person name="Walker C."/>
            <person name="Ryu S."/>
            <person name="Na H."/>
            <person name="Zane M."/>
            <person name="LaButti K."/>
            <person name="Lipzen A."/>
            <person name="Haridas S."/>
            <person name="Barry K."/>
            <person name="Grigoriev I.V."/>
            <person name="Quarterman J."/>
            <person name="Slininger P."/>
            <person name="Dien B."/>
            <person name="Trinh C.T."/>
        </authorList>
    </citation>
    <scope>NUCLEOTIDE SEQUENCE [LARGE SCALE GENOMIC DNA]</scope>
    <source>
        <strain evidence="4 6">YB392</strain>
    </source>
</reference>
<evidence type="ECO:0000259" key="2">
    <source>
        <dbReference type="Pfam" id="PF14475"/>
    </source>
</evidence>
<feature type="region of interest" description="Disordered" evidence="1">
    <location>
        <begin position="65"/>
        <end position="206"/>
    </location>
</feature>
<protein>
    <recommendedName>
        <fullName evidence="2">Mso1 N-terminal domain-containing protein</fullName>
    </recommendedName>
</protein>
<organism evidence="3 5">
    <name type="scientific">Yarrowia lipolytica</name>
    <name type="common">Candida lipolytica</name>
    <dbReference type="NCBI Taxonomy" id="4952"/>
    <lineage>
        <taxon>Eukaryota</taxon>
        <taxon>Fungi</taxon>
        <taxon>Dikarya</taxon>
        <taxon>Ascomycota</taxon>
        <taxon>Saccharomycotina</taxon>
        <taxon>Dipodascomycetes</taxon>
        <taxon>Dipodascales</taxon>
        <taxon>Dipodascales incertae sedis</taxon>
        <taxon>Yarrowia</taxon>
    </lineage>
</organism>
<evidence type="ECO:0000313" key="4">
    <source>
        <dbReference type="EMBL" id="RDW27218.1"/>
    </source>
</evidence>
<dbReference type="EMBL" id="CP017556">
    <property type="protein sequence ID" value="AOW04492.1"/>
    <property type="molecule type" value="Genomic_DNA"/>
</dbReference>
<dbReference type="KEGG" id="yli:2910248"/>
<dbReference type="EMBL" id="KZ858966">
    <property type="protein sequence ID" value="RDW27218.1"/>
    <property type="molecule type" value="Genomic_DNA"/>
</dbReference>
<dbReference type="OrthoDB" id="4094515at2759"/>
<reference evidence="3 5" key="1">
    <citation type="journal article" date="2016" name="PLoS ONE">
        <title>Sequence Assembly of Yarrowia lipolytica Strain W29/CLIB89 Shows Transposable Element Diversity.</title>
        <authorList>
            <person name="Magnan C."/>
            <person name="Yu J."/>
            <person name="Chang I."/>
            <person name="Jahn E."/>
            <person name="Kanomata Y."/>
            <person name="Wu J."/>
            <person name="Zeller M."/>
            <person name="Oakes M."/>
            <person name="Baldi P."/>
            <person name="Sandmeyer S."/>
        </authorList>
    </citation>
    <scope>NUCLEOTIDE SEQUENCE [LARGE SCALE GENOMIC DNA]</scope>
    <source>
        <strain evidence="3">CLIB89</strain>
        <strain evidence="5">CLIB89(W29)</strain>
    </source>
</reference>
<feature type="compositionally biased region" description="Low complexity" evidence="1">
    <location>
        <begin position="83"/>
        <end position="117"/>
    </location>
</feature>
<dbReference type="VEuPathDB" id="FungiDB:YALI1_D29457g"/>
<dbReference type="Pfam" id="PF14475">
    <property type="entry name" value="Mso1_Sec1_bdg"/>
    <property type="match status" value="1"/>
</dbReference>
<evidence type="ECO:0000313" key="6">
    <source>
        <dbReference type="Proteomes" id="UP000256601"/>
    </source>
</evidence>
<evidence type="ECO:0000256" key="1">
    <source>
        <dbReference type="SAM" id="MobiDB-lite"/>
    </source>
</evidence>
<evidence type="ECO:0000313" key="5">
    <source>
        <dbReference type="Proteomes" id="UP000182444"/>
    </source>
</evidence>
<feature type="compositionally biased region" description="Low complexity" evidence="1">
    <location>
        <begin position="135"/>
        <end position="165"/>
    </location>
</feature>
<feature type="domain" description="Mso1 N-terminal" evidence="2">
    <location>
        <begin position="34"/>
        <end position="72"/>
    </location>
</feature>
<name>A0A1D8NFT2_YARLL</name>
<dbReference type="Proteomes" id="UP000182444">
    <property type="component" value="Chromosome 1D"/>
</dbReference>
<dbReference type="VEuPathDB" id="FungiDB:YALI0_D22869g"/>
<dbReference type="Proteomes" id="UP000256601">
    <property type="component" value="Unassembled WGS sequence"/>
</dbReference>
<sequence length="206" mass="22517">MSYYTSNTKAPVDKGRGVWSRMKDFGGVNMSMSALSVSSSTDQDGETETSTVVHQSLVKFYATKTGSVPDWLEPPGSEHTDLSQYQNQNQNNPYGQSQQQQQGQYSKRPSVSSTPSSLQDIYARRGSSAEVNRAPQQQSQYNYPQQQYGGQTAYGAQTAYGRPAQGNGGGANGNPGNDRMREKLRQLGRSQSQTQGGVSGEPAWRR</sequence>
<accession>A0A1D8NFT2</accession>
<proteinExistence type="predicted"/>